<name>A0A2K2FUS9_9SPHN</name>
<dbReference type="InterPro" id="IPR036240">
    <property type="entry name" value="Gp9-like_sf"/>
</dbReference>
<dbReference type="EMBL" id="LYMM01000073">
    <property type="protein sequence ID" value="PNU02526.1"/>
    <property type="molecule type" value="Genomic_DNA"/>
</dbReference>
<gene>
    <name evidence="3" type="ORF">A8V01_09100</name>
</gene>
<protein>
    <recommendedName>
        <fullName evidence="2">Baseplate structural protein Gp9/Gp10 N-terminal domain-containing protein</fullName>
    </recommendedName>
</protein>
<evidence type="ECO:0000313" key="4">
    <source>
        <dbReference type="Proteomes" id="UP000236327"/>
    </source>
</evidence>
<dbReference type="AlphaFoldDB" id="A0A2K2FUS9"/>
<dbReference type="GO" id="GO:0019076">
    <property type="term" value="P:viral release from host cell"/>
    <property type="evidence" value="ECO:0007669"/>
    <property type="project" value="InterPro"/>
</dbReference>
<reference evidence="3 4" key="1">
    <citation type="submission" date="2016-05" db="EMBL/GenBank/DDBJ databases">
        <title>Complete genome sequence of Novosphingobium guangzhouense SA925(T).</title>
        <authorList>
            <person name="Sha S."/>
        </authorList>
    </citation>
    <scope>NUCLEOTIDE SEQUENCE [LARGE SCALE GENOMIC DNA]</scope>
    <source>
        <strain evidence="3 4">SA925</strain>
    </source>
</reference>
<evidence type="ECO:0000259" key="2">
    <source>
        <dbReference type="Pfam" id="PF07880"/>
    </source>
</evidence>
<dbReference type="SUPFAM" id="SSF50017">
    <property type="entry name" value="gp9"/>
    <property type="match status" value="1"/>
</dbReference>
<accession>A0A2K2FUS9</accession>
<keyword evidence="4" id="KW-1185">Reference proteome</keyword>
<feature type="region of interest" description="Disordered" evidence="1">
    <location>
        <begin position="1"/>
        <end position="21"/>
    </location>
</feature>
<dbReference type="InterPro" id="IPR008987">
    <property type="entry name" value="Baseplate_struct_prot_Gp9/10_N"/>
</dbReference>
<dbReference type="OrthoDB" id="7570488at2"/>
<evidence type="ECO:0000313" key="3">
    <source>
        <dbReference type="EMBL" id="PNU02526.1"/>
    </source>
</evidence>
<organism evidence="3 4">
    <name type="scientific">Novosphingobium guangzhouense</name>
    <dbReference type="NCBI Taxonomy" id="1850347"/>
    <lineage>
        <taxon>Bacteria</taxon>
        <taxon>Pseudomonadati</taxon>
        <taxon>Pseudomonadota</taxon>
        <taxon>Alphaproteobacteria</taxon>
        <taxon>Sphingomonadales</taxon>
        <taxon>Sphingomonadaceae</taxon>
        <taxon>Novosphingobium</taxon>
    </lineage>
</organism>
<sequence>MARQDIDIGASANDGTGDDLRTAGSKINANFTELYGATEDLGDEIAGKQASAPNLTAIAAATPIADGDHTVGGITITTVGGIITAIA</sequence>
<comment type="caution">
    <text evidence="3">The sequence shown here is derived from an EMBL/GenBank/DDBJ whole genome shotgun (WGS) entry which is preliminary data.</text>
</comment>
<dbReference type="Proteomes" id="UP000236327">
    <property type="component" value="Unassembled WGS sequence"/>
</dbReference>
<dbReference type="RefSeq" id="WP_103098695.1">
    <property type="nucleotide sequence ID" value="NZ_LYMM01000073.1"/>
</dbReference>
<feature type="domain" description="Baseplate structural protein Gp9/Gp10 N-terminal" evidence="2">
    <location>
        <begin position="3"/>
        <end position="52"/>
    </location>
</feature>
<evidence type="ECO:0000256" key="1">
    <source>
        <dbReference type="SAM" id="MobiDB-lite"/>
    </source>
</evidence>
<dbReference type="Pfam" id="PF07880">
    <property type="entry name" value="T4_gp9_10_N"/>
    <property type="match status" value="1"/>
</dbReference>
<proteinExistence type="predicted"/>